<proteinExistence type="predicted"/>
<dbReference type="SUPFAM" id="SSF46785">
    <property type="entry name" value="Winged helix' DNA-binding domain"/>
    <property type="match status" value="1"/>
</dbReference>
<evidence type="ECO:0000313" key="2">
    <source>
        <dbReference type="EMBL" id="MBA8926408.1"/>
    </source>
</evidence>
<dbReference type="PANTHER" id="PTHR37318">
    <property type="entry name" value="BSL7504 PROTEIN"/>
    <property type="match status" value="1"/>
</dbReference>
<dbReference type="InterPro" id="IPR027395">
    <property type="entry name" value="WH_DNA-bd_dom"/>
</dbReference>
<keyword evidence="3" id="KW-1185">Reference proteome</keyword>
<dbReference type="Proteomes" id="UP000517916">
    <property type="component" value="Unassembled WGS sequence"/>
</dbReference>
<dbReference type="PANTHER" id="PTHR37318:SF1">
    <property type="entry name" value="BSL7504 PROTEIN"/>
    <property type="match status" value="1"/>
</dbReference>
<dbReference type="InterPro" id="IPR036390">
    <property type="entry name" value="WH_DNA-bd_sf"/>
</dbReference>
<reference evidence="2 3" key="1">
    <citation type="submission" date="2020-08" db="EMBL/GenBank/DDBJ databases">
        <title>Genomic Encyclopedia of Archaeal and Bacterial Type Strains, Phase II (KMG-II): from individual species to whole genera.</title>
        <authorList>
            <person name="Goeker M."/>
        </authorList>
    </citation>
    <scope>NUCLEOTIDE SEQUENCE [LARGE SCALE GENOMIC DNA]</scope>
    <source>
        <strain evidence="2 3">DSM 43850</strain>
    </source>
</reference>
<sequence length="95" mass="10579">MNLDPLIHAPTRLAIVSLLAAVDEAEFAFVRDQLEISDSVLSKHIGTLEAAHYVEVRKGHVGKRPRTWLKLTQHGHVAFTSYVDTLRGILNRPLG</sequence>
<dbReference type="Pfam" id="PF13601">
    <property type="entry name" value="HTH_34"/>
    <property type="match status" value="1"/>
</dbReference>
<dbReference type="GO" id="GO:0003677">
    <property type="term" value="F:DNA binding"/>
    <property type="evidence" value="ECO:0007669"/>
    <property type="project" value="UniProtKB-KW"/>
</dbReference>
<organism evidence="2 3">
    <name type="scientific">Kutzneria viridogrisea</name>
    <dbReference type="NCBI Taxonomy" id="47990"/>
    <lineage>
        <taxon>Bacteria</taxon>
        <taxon>Bacillati</taxon>
        <taxon>Actinomycetota</taxon>
        <taxon>Actinomycetes</taxon>
        <taxon>Pseudonocardiales</taxon>
        <taxon>Pseudonocardiaceae</taxon>
        <taxon>Kutzneria</taxon>
    </lineage>
</organism>
<dbReference type="Gene3D" id="1.10.10.10">
    <property type="entry name" value="Winged helix-like DNA-binding domain superfamily/Winged helix DNA-binding domain"/>
    <property type="match status" value="1"/>
</dbReference>
<feature type="domain" description="Winged helix DNA-binding" evidence="1">
    <location>
        <begin position="12"/>
        <end position="89"/>
    </location>
</feature>
<dbReference type="RefSeq" id="WP_025360976.1">
    <property type="nucleotide sequence ID" value="NZ_BAAABQ010000009.1"/>
</dbReference>
<dbReference type="EMBL" id="JACJID010000002">
    <property type="protein sequence ID" value="MBA8926408.1"/>
    <property type="molecule type" value="Genomic_DNA"/>
</dbReference>
<comment type="caution">
    <text evidence="2">The sequence shown here is derived from an EMBL/GenBank/DDBJ whole genome shotgun (WGS) entry which is preliminary data.</text>
</comment>
<evidence type="ECO:0000313" key="3">
    <source>
        <dbReference type="Proteomes" id="UP000517916"/>
    </source>
</evidence>
<evidence type="ECO:0000259" key="1">
    <source>
        <dbReference type="Pfam" id="PF13601"/>
    </source>
</evidence>
<name>A0ABR6BHP4_9PSEU</name>
<keyword evidence="2" id="KW-0238">DNA-binding</keyword>
<dbReference type="InterPro" id="IPR036388">
    <property type="entry name" value="WH-like_DNA-bd_sf"/>
</dbReference>
<gene>
    <name evidence="2" type="ORF">BC739_003607</name>
</gene>
<protein>
    <submittedName>
        <fullName evidence="2">DNA-binding transcriptional ArsR family regulator</fullName>
    </submittedName>
</protein>
<accession>A0ABR6BHP4</accession>